<dbReference type="OrthoDB" id="9791861at2"/>
<dbReference type="eggNOG" id="ENOG5032E88">
    <property type="taxonomic scope" value="Bacteria"/>
</dbReference>
<keyword evidence="2" id="KW-1185">Reference proteome</keyword>
<protein>
    <submittedName>
        <fullName evidence="1">Uncharacterized protein</fullName>
    </submittedName>
</protein>
<accession>A0A075WV26</accession>
<sequence length="91" mass="10658">MVKTKNSIEVVNLEKTFIKSPRVCLSQMVNLNGTKLVNFSRPNLRPFTQEELVKILKVGFCLNCHSEKDKIFKKWPPKRVCPYAKKFQINF</sequence>
<dbReference type="STRING" id="289377.HL41_05805"/>
<reference evidence="1 2" key="1">
    <citation type="journal article" date="2015" name="Genome Announc.">
        <title>Genome Sequence of a Sulfate-Reducing Thermophilic Bacterium, Thermodesulfobacterium commune DSM 2178T (Phylum Thermodesulfobacteria).</title>
        <authorList>
            <person name="Bhatnagar S."/>
            <person name="Badger J.H."/>
            <person name="Madupu R."/>
            <person name="Khouri H.M."/>
            <person name="O'Connor E.M."/>
            <person name="Robb F.T."/>
            <person name="Ward N.L."/>
            <person name="Eisen J.A."/>
        </authorList>
    </citation>
    <scope>NUCLEOTIDE SEQUENCE [LARGE SCALE GENOMIC DNA]</scope>
    <source>
        <strain evidence="1 2">DSM 2178</strain>
    </source>
</reference>
<dbReference type="PaxDb" id="289377-HL41_05805"/>
<dbReference type="AlphaFoldDB" id="A0A075WV26"/>
<dbReference type="HOGENOM" id="CLU_2426001_0_0_0"/>
<proteinExistence type="predicted"/>
<evidence type="ECO:0000313" key="1">
    <source>
        <dbReference type="EMBL" id="AIH04298.1"/>
    </source>
</evidence>
<gene>
    <name evidence="1" type="ORF">HL41_05805</name>
</gene>
<organism evidence="1 2">
    <name type="scientific">Thermodesulfobacterium commune DSM 2178</name>
    <dbReference type="NCBI Taxonomy" id="289377"/>
    <lineage>
        <taxon>Bacteria</taxon>
        <taxon>Pseudomonadati</taxon>
        <taxon>Thermodesulfobacteriota</taxon>
        <taxon>Thermodesulfobacteria</taxon>
        <taxon>Thermodesulfobacteriales</taxon>
        <taxon>Thermodesulfobacteriaceae</taxon>
        <taxon>Thermodesulfobacterium</taxon>
    </lineage>
</organism>
<dbReference type="RefSeq" id="WP_038060204.1">
    <property type="nucleotide sequence ID" value="NZ_CP008796.1"/>
</dbReference>
<name>A0A075WV26_9BACT</name>
<dbReference type="KEGG" id="tcm:HL41_05805"/>
<dbReference type="Proteomes" id="UP000028481">
    <property type="component" value="Chromosome"/>
</dbReference>
<evidence type="ECO:0000313" key="2">
    <source>
        <dbReference type="Proteomes" id="UP000028481"/>
    </source>
</evidence>
<dbReference type="EMBL" id="CP008796">
    <property type="protein sequence ID" value="AIH04298.1"/>
    <property type="molecule type" value="Genomic_DNA"/>
</dbReference>